<dbReference type="Pfam" id="PF13263">
    <property type="entry name" value="PHP_C"/>
    <property type="match status" value="1"/>
</dbReference>
<dbReference type="PANTHER" id="PTHR42924:SF3">
    <property type="entry name" value="POLYMERASE_HISTIDINOL PHOSPHATASE N-TERMINAL DOMAIN-CONTAINING PROTEIN"/>
    <property type="match status" value="1"/>
</dbReference>
<dbReference type="CDD" id="cd07432">
    <property type="entry name" value="PHP_HisPPase"/>
    <property type="match status" value="1"/>
</dbReference>
<evidence type="ECO:0000259" key="1">
    <source>
        <dbReference type="SMART" id="SM00481"/>
    </source>
</evidence>
<protein>
    <submittedName>
        <fullName evidence="2">PHP domain-containing protein</fullName>
    </submittedName>
</protein>
<dbReference type="PANTHER" id="PTHR42924">
    <property type="entry name" value="EXONUCLEASE"/>
    <property type="match status" value="1"/>
</dbReference>
<dbReference type="EMBL" id="DSKY01000020">
    <property type="protein sequence ID" value="HDY59404.1"/>
    <property type="molecule type" value="Genomic_DNA"/>
</dbReference>
<reference evidence="2" key="1">
    <citation type="journal article" date="2020" name="mSystems">
        <title>Genome- and Community-Level Interaction Insights into Carbon Utilization and Element Cycling Functions of Hydrothermarchaeota in Hydrothermal Sediment.</title>
        <authorList>
            <person name="Zhou Z."/>
            <person name="Liu Y."/>
            <person name="Xu W."/>
            <person name="Pan J."/>
            <person name="Luo Z.H."/>
            <person name="Li M."/>
        </authorList>
    </citation>
    <scope>NUCLEOTIDE SEQUENCE [LARGE SCALE GENOMIC DNA]</scope>
    <source>
        <strain evidence="2">SpSt-258</strain>
    </source>
</reference>
<organism evidence="2">
    <name type="scientific">candidate division WOR-3 bacterium</name>
    <dbReference type="NCBI Taxonomy" id="2052148"/>
    <lineage>
        <taxon>Bacteria</taxon>
        <taxon>Bacteria division WOR-3</taxon>
    </lineage>
</organism>
<accession>A0A7V0Z6E4</accession>
<dbReference type="InterPro" id="IPR052018">
    <property type="entry name" value="PHP_domain"/>
</dbReference>
<feature type="domain" description="Polymerase/histidinol phosphatase N-terminal" evidence="1">
    <location>
        <begin position="7"/>
        <end position="98"/>
    </location>
</feature>
<name>A0A7V0Z6E4_UNCW3</name>
<dbReference type="AlphaFoldDB" id="A0A7V0Z6E4"/>
<evidence type="ECO:0000313" key="2">
    <source>
        <dbReference type="EMBL" id="HDY59404.1"/>
    </source>
</evidence>
<comment type="caution">
    <text evidence="2">The sequence shown here is derived from an EMBL/GenBank/DDBJ whole genome shotgun (WGS) entry which is preliminary data.</text>
</comment>
<proteinExistence type="predicted"/>
<dbReference type="InterPro" id="IPR003141">
    <property type="entry name" value="Pol/His_phosphatase_N"/>
</dbReference>
<dbReference type="InterPro" id="IPR016195">
    <property type="entry name" value="Pol/histidinol_Pase-like"/>
</dbReference>
<dbReference type="SUPFAM" id="SSF89550">
    <property type="entry name" value="PHP domain-like"/>
    <property type="match status" value="1"/>
</dbReference>
<sequence>MLKCYRADLHIHTCLSPCGDLTMSPKRIVEKARDKMLDIIGICDHNSAENVQYAISALRNSHLNPLPVKIGKEKDKETVYMDSSSLTVLPGMEICTKEEVHILGIFDELSAVLKLQELVYQTLPEEKNNPELFGEQIIANEFDEVEGYNDKMLIGASTLSIKEVVDEIHRLQGVAIASHIDRESFSIISQLGFIPDDLNFDALEISPNITIEEANRRFPEIRRFQLLKSSDAHFLEDIGRSTTIFMLAEPTLAEIKKALKNENERKMVI</sequence>
<dbReference type="GO" id="GO:0004534">
    <property type="term" value="F:5'-3' RNA exonuclease activity"/>
    <property type="evidence" value="ECO:0007669"/>
    <property type="project" value="TreeGrafter"/>
</dbReference>
<dbReference type="Gene3D" id="3.20.20.140">
    <property type="entry name" value="Metal-dependent hydrolases"/>
    <property type="match status" value="1"/>
</dbReference>
<dbReference type="SMART" id="SM00481">
    <property type="entry name" value="POLIIIAc"/>
    <property type="match status" value="1"/>
</dbReference>
<dbReference type="GO" id="GO:0035312">
    <property type="term" value="F:5'-3' DNA exonuclease activity"/>
    <property type="evidence" value="ECO:0007669"/>
    <property type="project" value="TreeGrafter"/>
</dbReference>
<gene>
    <name evidence="2" type="ORF">ENP86_07630</name>
</gene>